<dbReference type="InterPro" id="IPR019335">
    <property type="entry name" value="COG7"/>
</dbReference>
<dbReference type="AlphaFoldDB" id="A0A2R5GI45"/>
<proteinExistence type="inferred from homology"/>
<keyword evidence="11" id="KW-1185">Reference proteome</keyword>
<gene>
    <name evidence="10" type="ORF">FCC1311_056192</name>
</gene>
<evidence type="ECO:0000256" key="9">
    <source>
        <dbReference type="SAM" id="MobiDB-lite"/>
    </source>
</evidence>
<feature type="compositionally biased region" description="Polar residues" evidence="9">
    <location>
        <begin position="73"/>
        <end position="83"/>
    </location>
</feature>
<evidence type="ECO:0000256" key="3">
    <source>
        <dbReference type="ARBA" id="ARBA00020984"/>
    </source>
</evidence>
<feature type="region of interest" description="Disordered" evidence="9">
    <location>
        <begin position="425"/>
        <end position="451"/>
    </location>
</feature>
<evidence type="ECO:0000256" key="6">
    <source>
        <dbReference type="ARBA" id="ARBA00023034"/>
    </source>
</evidence>
<name>A0A2R5GI45_9STRA</name>
<dbReference type="EMBL" id="BEYU01000057">
    <property type="protein sequence ID" value="GBG29398.1"/>
    <property type="molecule type" value="Genomic_DNA"/>
</dbReference>
<evidence type="ECO:0000256" key="2">
    <source>
        <dbReference type="ARBA" id="ARBA00005831"/>
    </source>
</evidence>
<evidence type="ECO:0000256" key="5">
    <source>
        <dbReference type="ARBA" id="ARBA00022927"/>
    </source>
</evidence>
<accession>A0A2R5GI45</accession>
<keyword evidence="6" id="KW-0333">Golgi apparatus</keyword>
<feature type="compositionally biased region" description="Basic and acidic residues" evidence="9">
    <location>
        <begin position="790"/>
        <end position="803"/>
    </location>
</feature>
<evidence type="ECO:0000256" key="7">
    <source>
        <dbReference type="ARBA" id="ARBA00023136"/>
    </source>
</evidence>
<sequence length="939" mass="101621">MDTLTQETLRPFEELDLDIKAWVNTCLEKAVASQEGLHADGSLANKDASVAAAAPSDLATSPDEVEPEVGAGSTPNTSASLAQQGRAPAPLESYLASVLVRLQQESQSLNSKLEDQMAQLLGSIPRALREVERIGRDSSALVRGVGKLESQVVSLERSALEASPRGPEMGSPSSPSAGDVTTIDTLEHLHTIKMNLDQTIGVLEQSANWSRLAREVEEGFESQNLVGVAKRLSSLRESLSLLDGMPGAEERERTLTSMEERLETLIGPGLQEAIRTCLDGEEDGGEEKVKDAEKRLHSLVEVFETMGTLQTLCNEFASARAGFLHKDWEDSAAAAQRDGDPLSSWIQRFYERFAGALEREASRCVRVFGKIHAASAIERIAVEGLAFIRADLESYLQKSELASAIDVFEKTCAFADQVVRIAHEHGGESGSNDPVASVRDGGASHEASRPSADDKALAKAVAEPFASLFGNYGALERRVLSAEFASRAGQVSANTIRSLLGDPSSTSLVQAAMERCARFSQGAKVADLLRAVDDFWFEFCTKCVQVLKQMFADPSEASSTHEGVWEEQTSSVLGLLHESAGFAARVRAFREEVLTPKMSRVAAEVLSQRSEVARASGGQKMAALVAEALLDNDDEAQSNLTTLAGGGDASIRGRYMERSSAALNELIEAAQSVAFESIMAPIQLEWKNMSAMRVWALHTDAQVQSFQSTEEEMISEFGTPLRYMTRVVKHLSNLVQLLEPFASKDAPKDLLPNVYRLGSQAREALEDLLHLEAESRLVPLLKATESLDCADEKEPGEDGKDGVLDDDEEEEEEALDEFSRQWLNVVALGASNTLMLQIARIDRIGDKGREQLAADLGQLEYVLSLIAAPDDIVLEHFHGALQTSTSDLEQAAVAAASSGRSDVLLHVQRLLLDKIKAASQAAEDVSDSQEQGAEAMNSQ</sequence>
<dbReference type="GO" id="GO:0006890">
    <property type="term" value="P:retrograde vesicle-mediated transport, Golgi to endoplasmic reticulum"/>
    <property type="evidence" value="ECO:0007669"/>
    <property type="project" value="TreeGrafter"/>
</dbReference>
<evidence type="ECO:0000256" key="8">
    <source>
        <dbReference type="ARBA" id="ARBA00031345"/>
    </source>
</evidence>
<dbReference type="GO" id="GO:0000139">
    <property type="term" value="C:Golgi membrane"/>
    <property type="evidence" value="ECO:0007669"/>
    <property type="project" value="UniProtKB-SubCell"/>
</dbReference>
<organism evidence="10 11">
    <name type="scientific">Hondaea fermentalgiana</name>
    <dbReference type="NCBI Taxonomy" id="2315210"/>
    <lineage>
        <taxon>Eukaryota</taxon>
        <taxon>Sar</taxon>
        <taxon>Stramenopiles</taxon>
        <taxon>Bigyra</taxon>
        <taxon>Labyrinthulomycetes</taxon>
        <taxon>Thraustochytrida</taxon>
        <taxon>Thraustochytriidae</taxon>
        <taxon>Hondaea</taxon>
    </lineage>
</organism>
<comment type="similarity">
    <text evidence="2">Belongs to the COG7 family.</text>
</comment>
<dbReference type="InParanoid" id="A0A2R5GI45"/>
<keyword evidence="7" id="KW-0472">Membrane</keyword>
<dbReference type="GO" id="GO:0007030">
    <property type="term" value="P:Golgi organization"/>
    <property type="evidence" value="ECO:0007669"/>
    <property type="project" value="TreeGrafter"/>
</dbReference>
<feature type="region of interest" description="Disordered" evidence="9">
    <location>
        <begin position="788"/>
        <end position="811"/>
    </location>
</feature>
<comment type="subcellular location">
    <subcellularLocation>
        <location evidence="1">Golgi apparatus membrane</location>
        <topology evidence="1">Peripheral membrane protein</topology>
    </subcellularLocation>
</comment>
<keyword evidence="4" id="KW-0813">Transport</keyword>
<dbReference type="OrthoDB" id="245173at2759"/>
<comment type="caution">
    <text evidence="10">The sequence shown here is derived from an EMBL/GenBank/DDBJ whole genome shotgun (WGS) entry which is preliminary data.</text>
</comment>
<evidence type="ECO:0000313" key="11">
    <source>
        <dbReference type="Proteomes" id="UP000241890"/>
    </source>
</evidence>
<evidence type="ECO:0000256" key="4">
    <source>
        <dbReference type="ARBA" id="ARBA00022448"/>
    </source>
</evidence>
<reference evidence="10 11" key="1">
    <citation type="submission" date="2017-12" db="EMBL/GenBank/DDBJ databases">
        <title>Sequencing, de novo assembly and annotation of complete genome of a new Thraustochytrid species, strain FCC1311.</title>
        <authorList>
            <person name="Sedici K."/>
            <person name="Godart F."/>
            <person name="Aiese Cigliano R."/>
            <person name="Sanseverino W."/>
            <person name="Barakat M."/>
            <person name="Ortet P."/>
            <person name="Marechal E."/>
            <person name="Cagnac O."/>
            <person name="Amato A."/>
        </authorList>
    </citation>
    <scope>NUCLEOTIDE SEQUENCE [LARGE SCALE GENOMIC DNA]</scope>
</reference>
<feature type="region of interest" description="Disordered" evidence="9">
    <location>
        <begin position="158"/>
        <end position="180"/>
    </location>
</feature>
<feature type="region of interest" description="Disordered" evidence="9">
    <location>
        <begin position="54"/>
        <end position="85"/>
    </location>
</feature>
<protein>
    <recommendedName>
        <fullName evidence="3">Conserved oligomeric Golgi complex subunit 7</fullName>
    </recommendedName>
    <alternativeName>
        <fullName evidence="8">Component of oligomeric Golgi complex 7</fullName>
    </alternativeName>
</protein>
<dbReference type="GO" id="GO:0017119">
    <property type="term" value="C:Golgi transport complex"/>
    <property type="evidence" value="ECO:0007669"/>
    <property type="project" value="InterPro"/>
</dbReference>
<dbReference type="Proteomes" id="UP000241890">
    <property type="component" value="Unassembled WGS sequence"/>
</dbReference>
<keyword evidence="5" id="KW-0653">Protein transport</keyword>
<evidence type="ECO:0000313" key="10">
    <source>
        <dbReference type="EMBL" id="GBG29398.1"/>
    </source>
</evidence>
<feature type="compositionally biased region" description="Basic and acidic residues" evidence="9">
    <location>
        <begin position="442"/>
        <end position="451"/>
    </location>
</feature>
<dbReference type="PANTHER" id="PTHR21443:SF0">
    <property type="entry name" value="CONSERVED OLIGOMERIC GOLGI COMPLEX SUBUNIT 7"/>
    <property type="match status" value="1"/>
</dbReference>
<evidence type="ECO:0000256" key="1">
    <source>
        <dbReference type="ARBA" id="ARBA00004395"/>
    </source>
</evidence>
<dbReference type="GO" id="GO:0006886">
    <property type="term" value="P:intracellular protein transport"/>
    <property type="evidence" value="ECO:0007669"/>
    <property type="project" value="InterPro"/>
</dbReference>
<dbReference type="Pfam" id="PF10191">
    <property type="entry name" value="COG7"/>
    <property type="match status" value="1"/>
</dbReference>
<dbReference type="PANTHER" id="PTHR21443">
    <property type="entry name" value="CONSERVED OLIGOMERIC GOLGI COMPLEX COMPONENT 7"/>
    <property type="match status" value="1"/>
</dbReference>